<name>A0A563VXZ7_9CYAN</name>
<proteinExistence type="predicted"/>
<dbReference type="InterPro" id="IPR016181">
    <property type="entry name" value="Acyl_CoA_acyltransferase"/>
</dbReference>
<reference evidence="1 2" key="1">
    <citation type="submission" date="2019-01" db="EMBL/GenBank/DDBJ databases">
        <authorList>
            <person name="Brito A."/>
        </authorList>
    </citation>
    <scope>NUCLEOTIDE SEQUENCE [LARGE SCALE GENOMIC DNA]</scope>
    <source>
        <strain evidence="1">1</strain>
    </source>
</reference>
<evidence type="ECO:0000313" key="2">
    <source>
        <dbReference type="Proteomes" id="UP000320055"/>
    </source>
</evidence>
<evidence type="ECO:0000313" key="1">
    <source>
        <dbReference type="EMBL" id="VEP16285.1"/>
    </source>
</evidence>
<dbReference type="GO" id="GO:0016740">
    <property type="term" value="F:transferase activity"/>
    <property type="evidence" value="ECO:0007669"/>
    <property type="project" value="UniProtKB-KW"/>
</dbReference>
<dbReference type="Gene3D" id="3.40.630.30">
    <property type="match status" value="1"/>
</dbReference>
<dbReference type="InterPro" id="IPR052523">
    <property type="entry name" value="Trichothecene_AcTrans"/>
</dbReference>
<keyword evidence="2" id="KW-1185">Reference proteome</keyword>
<dbReference type="SUPFAM" id="SSF55729">
    <property type="entry name" value="Acyl-CoA N-acyltransferases (Nat)"/>
    <property type="match status" value="1"/>
</dbReference>
<dbReference type="EMBL" id="CAACVJ010000368">
    <property type="protein sequence ID" value="VEP16285.1"/>
    <property type="molecule type" value="Genomic_DNA"/>
</dbReference>
<dbReference type="RefSeq" id="WP_144866061.1">
    <property type="nucleotide sequence ID" value="NZ_LR213803.1"/>
</dbReference>
<protein>
    <submittedName>
        <fullName evidence="1">Acetyltransferase</fullName>
    </submittedName>
</protein>
<accession>A0A563VXZ7</accession>
<dbReference type="CDD" id="cd04301">
    <property type="entry name" value="NAT_SF"/>
    <property type="match status" value="1"/>
</dbReference>
<dbReference type="PANTHER" id="PTHR42791">
    <property type="entry name" value="GNAT FAMILY ACETYLTRANSFERASE"/>
    <property type="match status" value="1"/>
</dbReference>
<keyword evidence="1" id="KW-0808">Transferase</keyword>
<dbReference type="Proteomes" id="UP000320055">
    <property type="component" value="Unassembled WGS sequence"/>
</dbReference>
<gene>
    <name evidence="1" type="ORF">H1P_430013</name>
</gene>
<dbReference type="OrthoDB" id="7057833at2"/>
<sequence length="140" mass="16302">MKFLTVRNVTQYDLENVINSLILAFCADPVIRWMYPSPQQYLENFPNFVRTFGHKALELKTVYTIDDYSGAAFWFPPHTEPESEAVGEMLQRTISQQLQEEVFTMLEKISHDRPQEPHWYLGILGVEPTQRQKGYGSALM</sequence>
<organism evidence="1 2">
    <name type="scientific">Hyella patelloides LEGE 07179</name>
    <dbReference type="NCBI Taxonomy" id="945734"/>
    <lineage>
        <taxon>Bacteria</taxon>
        <taxon>Bacillati</taxon>
        <taxon>Cyanobacteriota</taxon>
        <taxon>Cyanophyceae</taxon>
        <taxon>Pleurocapsales</taxon>
        <taxon>Hyellaceae</taxon>
        <taxon>Hyella</taxon>
    </lineage>
</organism>
<dbReference type="PANTHER" id="PTHR42791:SF1">
    <property type="entry name" value="N-ACETYLTRANSFERASE DOMAIN-CONTAINING PROTEIN"/>
    <property type="match status" value="1"/>
</dbReference>
<dbReference type="AlphaFoldDB" id="A0A563VXZ7"/>